<dbReference type="EMBL" id="CP003923">
    <property type="protein sequence ID" value="AIC96162.1"/>
    <property type="molecule type" value="Genomic_DNA"/>
</dbReference>
<dbReference type="eggNOG" id="COG1887">
    <property type="taxonomic scope" value="Bacteria"/>
</dbReference>
<evidence type="ECO:0000256" key="3">
    <source>
        <dbReference type="ARBA" id="ARBA00022475"/>
    </source>
</evidence>
<dbReference type="KEGG" id="ble:BleG1_3615"/>
<dbReference type="Gene3D" id="3.40.50.11820">
    <property type="match status" value="1"/>
</dbReference>
<evidence type="ECO:0000313" key="9">
    <source>
        <dbReference type="Proteomes" id="UP000027142"/>
    </source>
</evidence>
<evidence type="ECO:0000256" key="1">
    <source>
        <dbReference type="ARBA" id="ARBA00004202"/>
    </source>
</evidence>
<protein>
    <submittedName>
        <fullName evidence="8">Teichoic acid biosynthesis protein F</fullName>
    </submittedName>
</protein>
<proteinExistence type="inferred from homology"/>
<keyword evidence="4" id="KW-0808">Transferase</keyword>
<dbReference type="PATRIC" id="fig|1246626.3.peg.3605"/>
<dbReference type="HOGENOM" id="CLU_289297_0_0_9"/>
<dbReference type="Gene3D" id="3.40.50.12580">
    <property type="match status" value="2"/>
</dbReference>
<dbReference type="Pfam" id="PF04464">
    <property type="entry name" value="Glyphos_transf"/>
    <property type="match status" value="2"/>
</dbReference>
<dbReference type="STRING" id="1246626.BleG1_3615"/>
<name>A0A060M170_9BACI</name>
<dbReference type="InterPro" id="IPR043148">
    <property type="entry name" value="TagF_C"/>
</dbReference>
<evidence type="ECO:0000259" key="7">
    <source>
        <dbReference type="Pfam" id="PF18674"/>
    </source>
</evidence>
<dbReference type="AlphaFoldDB" id="A0A060M170"/>
<dbReference type="RefSeq" id="WP_051667664.1">
    <property type="nucleotide sequence ID" value="NZ_CP003923.1"/>
</dbReference>
<evidence type="ECO:0000313" key="8">
    <source>
        <dbReference type="EMBL" id="AIC96162.1"/>
    </source>
</evidence>
<dbReference type="Proteomes" id="UP000027142">
    <property type="component" value="Chromosome"/>
</dbReference>
<dbReference type="PANTHER" id="PTHR37316">
    <property type="entry name" value="TEICHOIC ACID GLYCEROL-PHOSPHATE PRIMASE"/>
    <property type="match status" value="1"/>
</dbReference>
<evidence type="ECO:0000256" key="6">
    <source>
        <dbReference type="ARBA" id="ARBA00023136"/>
    </source>
</evidence>
<comment type="similarity">
    <text evidence="2">Belongs to the CDP-glycerol glycerophosphotransferase family.</text>
</comment>
<accession>A0A060M170</accession>
<dbReference type="Pfam" id="PF18674">
    <property type="entry name" value="TarS_C1"/>
    <property type="match status" value="1"/>
</dbReference>
<evidence type="ECO:0000256" key="2">
    <source>
        <dbReference type="ARBA" id="ARBA00010488"/>
    </source>
</evidence>
<organism evidence="8 9">
    <name type="scientific">Shouchella lehensis G1</name>
    <dbReference type="NCBI Taxonomy" id="1246626"/>
    <lineage>
        <taxon>Bacteria</taxon>
        <taxon>Bacillati</taxon>
        <taxon>Bacillota</taxon>
        <taxon>Bacilli</taxon>
        <taxon>Bacillales</taxon>
        <taxon>Bacillaceae</taxon>
        <taxon>Shouchella</taxon>
    </lineage>
</organism>
<reference evidence="8 9" key="1">
    <citation type="journal article" date="2014" name="Gene">
        <title>A comparative genomic analysis of the alkalitolerant soil bacterium Bacillus lehensis G1.</title>
        <authorList>
            <person name="Noor Y.M."/>
            <person name="Samsulrizal N.H."/>
            <person name="Jema'on N.A."/>
            <person name="Low K.O."/>
            <person name="Ramli A.N."/>
            <person name="Alias N.I."/>
            <person name="Damis S.I."/>
            <person name="Fuzi S.F."/>
            <person name="Isa M.N."/>
            <person name="Murad A.M."/>
            <person name="Raih M.F."/>
            <person name="Bakar F.D."/>
            <person name="Najimudin N."/>
            <person name="Mahadi N.M."/>
            <person name="Illias R.M."/>
        </authorList>
    </citation>
    <scope>NUCLEOTIDE SEQUENCE [LARGE SCALE GENOMIC DNA]</scope>
    <source>
        <strain evidence="8 9">G1</strain>
    </source>
</reference>
<evidence type="ECO:0000256" key="4">
    <source>
        <dbReference type="ARBA" id="ARBA00022679"/>
    </source>
</evidence>
<gene>
    <name evidence="8" type="ORF">BleG1_3615</name>
</gene>
<dbReference type="InterPro" id="IPR051612">
    <property type="entry name" value="Teichoic_Acid_Biosynth"/>
</dbReference>
<dbReference type="InterPro" id="IPR041038">
    <property type="entry name" value="TarS_C1"/>
</dbReference>
<keyword evidence="3" id="KW-1003">Cell membrane</keyword>
<keyword evidence="6" id="KW-0472">Membrane</keyword>
<dbReference type="SUPFAM" id="SSF53756">
    <property type="entry name" value="UDP-Glycosyltransferase/glycogen phosphorylase"/>
    <property type="match status" value="2"/>
</dbReference>
<dbReference type="GO" id="GO:0005886">
    <property type="term" value="C:plasma membrane"/>
    <property type="evidence" value="ECO:0007669"/>
    <property type="project" value="UniProtKB-SubCell"/>
</dbReference>
<dbReference type="InterPro" id="IPR007554">
    <property type="entry name" value="Glycerophosphate_synth"/>
</dbReference>
<comment type="subcellular location">
    <subcellularLocation>
        <location evidence="1">Cell membrane</location>
        <topology evidence="1">Peripheral membrane protein</topology>
    </subcellularLocation>
</comment>
<keyword evidence="9" id="KW-1185">Reference proteome</keyword>
<sequence>MSFLIGQQGRFLTVSYTAEAHSFNQLVVRTNGLSYTVANTARRKEDRFFKVDLDKIAEKFDLHSDEESKLDFYTRQKGKKTTRKRLKIDASKDVVKGLSMFETEAGAILYPYITVRGNVAVRVNKRAPVSNYIIDRKLKKLAIDNQMIQLKGEMHLHLINVKQLSFLFLPRTNSEPIRVESKAWKSKKGMVSFNERIDLSSIKDGLAQIEATEDMIDTFVEVISDEVVDPLVFRLGGNRLNLQRFTKGEMWLKKDDNERLSLVPYLTTKSTNLSFIFNQYDEQAYQAYIDLYKKQWISRNKSEKKVWIIGEYPYKAQDNGFYFFKYLREHMPEIPAYYVINHDSPELRNVEPYGNILIYKSKEHFEKMLDAKYICGTHHPQGLFPIRSHAFMKKEKTKKVFLQHGILGTKNIKHMYEKNVGDFITDLFVTSSKKEAQIVIEDLKYKASDVVVTGIPRFEGLFKQDLVKKKQILIIPTWREWLVNDLRFQESEYLKRYQDLLHDERLKQMKDKHGVEIVFCLHPNMKNFISYFEHAPVTVIKQGERDVQDLIKESAVMITDYSSVAFDFAILHKPVIYYQFDQNAFLGDFPSHLDLQNDLPGEIVYDHEALIAEVETTLQNNMKMSEVYRQRADTFIDQRDGQASARIVKAILAHKKRTDLSYRISESRQLTDIYRNFKASTIYLPAMKTMFTLLKMITPIKKNVILFESGVGKRYEDSPKAIYEELLQRNKPFQYIWVQQDKLPIKNEQTKVIQRLSPQYFYYLARSHYWVNNQNFPTYLKKRKETTYVQTWHGTPLKKMANDIEQVHGRDDSYVERVTAAAKNWSVLLSPSPYATKSFISAFQFQNKILETGYPRNDLFFRLDSEGRKEAIRKKLNLDPSKKVILYAPTFRDNEKVRNKFAFNLRLDLDAFAQELGEEYVLLLRMHVVIAGRLTIPTELKKTIVDVSNYPDIQDLMLLSDGLVTDYSSVMFDYVNTGKPMVFFAYDLDEYKNDLRGFYMDFEKEAPGPIVKTSPELMEAINQLPNVSSRYKHLYDQFKTTYAPYEDGEATKRVVDKLFP</sequence>
<dbReference type="PANTHER" id="PTHR37316:SF3">
    <property type="entry name" value="TEICHOIC ACID GLYCEROL-PHOSPHATE TRANSFERASE"/>
    <property type="match status" value="1"/>
</dbReference>
<evidence type="ECO:0000256" key="5">
    <source>
        <dbReference type="ARBA" id="ARBA00022944"/>
    </source>
</evidence>
<dbReference type="OrthoDB" id="396512at2"/>
<keyword evidence="5" id="KW-0777">Teichoic acid biosynthesis</keyword>
<dbReference type="GO" id="GO:0019350">
    <property type="term" value="P:teichoic acid biosynthetic process"/>
    <property type="evidence" value="ECO:0007669"/>
    <property type="project" value="UniProtKB-KW"/>
</dbReference>
<feature type="domain" description="TarS C-terminal" evidence="7">
    <location>
        <begin position="136"/>
        <end position="277"/>
    </location>
</feature>
<dbReference type="GO" id="GO:0047355">
    <property type="term" value="F:CDP-glycerol glycerophosphotransferase activity"/>
    <property type="evidence" value="ECO:0007669"/>
    <property type="project" value="InterPro"/>
</dbReference>
<dbReference type="InterPro" id="IPR043149">
    <property type="entry name" value="TagF_N"/>
</dbReference>